<dbReference type="Proteomes" id="UP000053958">
    <property type="component" value="Unassembled WGS sequence"/>
</dbReference>
<sequence length="146" mass="16566">MPGDGSTLMDLSGWERVSHTGRLYETVEMLEWKGSGAKVPHLIMVTCHEFNRTPRLLYGEVALLVWAMNIRLHQEEYRRYHTAPVGLPLSASFAYQSILTPIPTDPDVVPDVPQTWTPPTLSHRTGDIENSVQSDLQFRKADHRSL</sequence>
<dbReference type="RefSeq" id="XP_013328321.1">
    <property type="nucleotide sequence ID" value="XM_013472867.1"/>
</dbReference>
<organism evidence="1 2">
    <name type="scientific">Rasamsonia emersonii (strain ATCC 16479 / CBS 393.64 / IMI 116815)</name>
    <dbReference type="NCBI Taxonomy" id="1408163"/>
    <lineage>
        <taxon>Eukaryota</taxon>
        <taxon>Fungi</taxon>
        <taxon>Dikarya</taxon>
        <taxon>Ascomycota</taxon>
        <taxon>Pezizomycotina</taxon>
        <taxon>Eurotiomycetes</taxon>
        <taxon>Eurotiomycetidae</taxon>
        <taxon>Eurotiales</taxon>
        <taxon>Trichocomaceae</taxon>
        <taxon>Rasamsonia</taxon>
    </lineage>
</organism>
<accession>A0A0F4YU12</accession>
<gene>
    <name evidence="1" type="ORF">T310_4230</name>
</gene>
<dbReference type="EMBL" id="LASV01000171">
    <property type="protein sequence ID" value="KKA21709.1"/>
    <property type="molecule type" value="Genomic_DNA"/>
</dbReference>
<keyword evidence="2" id="KW-1185">Reference proteome</keyword>
<reference evidence="1 2" key="1">
    <citation type="submission" date="2015-04" db="EMBL/GenBank/DDBJ databases">
        <authorList>
            <person name="Heijne W.H."/>
            <person name="Fedorova N.D."/>
            <person name="Nierman W.C."/>
            <person name="Vollebregt A.W."/>
            <person name="Zhao Z."/>
            <person name="Wu L."/>
            <person name="Kumar M."/>
            <person name="Stam H."/>
            <person name="van den Berg M.A."/>
            <person name="Pel H.J."/>
        </authorList>
    </citation>
    <scope>NUCLEOTIDE SEQUENCE [LARGE SCALE GENOMIC DNA]</scope>
    <source>
        <strain evidence="1 2">CBS 393.64</strain>
    </source>
</reference>
<dbReference type="AlphaFoldDB" id="A0A0F4YU12"/>
<evidence type="ECO:0000313" key="2">
    <source>
        <dbReference type="Proteomes" id="UP000053958"/>
    </source>
</evidence>
<evidence type="ECO:0000313" key="1">
    <source>
        <dbReference type="EMBL" id="KKA21709.1"/>
    </source>
</evidence>
<proteinExistence type="predicted"/>
<name>A0A0F4YU12_RASE3</name>
<dbReference type="GeneID" id="25316578"/>
<comment type="caution">
    <text evidence="1">The sequence shown here is derived from an EMBL/GenBank/DDBJ whole genome shotgun (WGS) entry which is preliminary data.</text>
</comment>
<protein>
    <submittedName>
        <fullName evidence="1">Uncharacterized protein</fullName>
    </submittedName>
</protein>